<evidence type="ECO:0000313" key="1">
    <source>
        <dbReference type="EMBL" id="KAF2877261.1"/>
    </source>
</evidence>
<organism evidence="1 2">
    <name type="scientific">Massariosphaeria phaeospora</name>
    <dbReference type="NCBI Taxonomy" id="100035"/>
    <lineage>
        <taxon>Eukaryota</taxon>
        <taxon>Fungi</taxon>
        <taxon>Dikarya</taxon>
        <taxon>Ascomycota</taxon>
        <taxon>Pezizomycotina</taxon>
        <taxon>Dothideomycetes</taxon>
        <taxon>Pleosporomycetidae</taxon>
        <taxon>Pleosporales</taxon>
        <taxon>Pleosporales incertae sedis</taxon>
        <taxon>Massariosphaeria</taxon>
    </lineage>
</organism>
<gene>
    <name evidence="1" type="ORF">BDV95DRAFT_601674</name>
</gene>
<protein>
    <submittedName>
        <fullName evidence="1">Uncharacterized protein</fullName>
    </submittedName>
</protein>
<proteinExistence type="predicted"/>
<evidence type="ECO:0000313" key="2">
    <source>
        <dbReference type="Proteomes" id="UP000481861"/>
    </source>
</evidence>
<dbReference type="OrthoDB" id="5421601at2759"/>
<dbReference type="AlphaFoldDB" id="A0A7C8MHW0"/>
<sequence>MALLGLPDELLTLISVVLPWAWTSDKDTEKLLEAIVDHARKPVNGSVSLLITLKTGFSLATRQGFVLNKITPLLALPRIRSIHGPSSVSHIGARELSSPCQSLPPSVGEIMEIAHLLSSNLDGPAMEHFLRCTPRLKTLVYSHSSKELGPLWDICALVTAIAKEAGSHLEELSITTHDFTGKIALGINDHA</sequence>
<comment type="caution">
    <text evidence="1">The sequence shown here is derived from an EMBL/GenBank/DDBJ whole genome shotgun (WGS) entry which is preliminary data.</text>
</comment>
<name>A0A7C8MHW0_9PLEO</name>
<keyword evidence="2" id="KW-1185">Reference proteome</keyword>
<dbReference type="Proteomes" id="UP000481861">
    <property type="component" value="Unassembled WGS sequence"/>
</dbReference>
<reference evidence="1 2" key="1">
    <citation type="submission" date="2020-01" db="EMBL/GenBank/DDBJ databases">
        <authorList>
            <consortium name="DOE Joint Genome Institute"/>
            <person name="Haridas S."/>
            <person name="Albert R."/>
            <person name="Binder M."/>
            <person name="Bloem J."/>
            <person name="Labutti K."/>
            <person name="Salamov A."/>
            <person name="Andreopoulos B."/>
            <person name="Baker S.E."/>
            <person name="Barry K."/>
            <person name="Bills G."/>
            <person name="Bluhm B.H."/>
            <person name="Cannon C."/>
            <person name="Castanera R."/>
            <person name="Culley D.E."/>
            <person name="Daum C."/>
            <person name="Ezra D."/>
            <person name="Gonzalez J.B."/>
            <person name="Henrissat B."/>
            <person name="Kuo A."/>
            <person name="Liang C."/>
            <person name="Lipzen A."/>
            <person name="Lutzoni F."/>
            <person name="Magnuson J."/>
            <person name="Mondo S."/>
            <person name="Nolan M."/>
            <person name="Ohm R."/>
            <person name="Pangilinan J."/>
            <person name="Park H.-J.H."/>
            <person name="Ramirez L."/>
            <person name="Alfaro M."/>
            <person name="Sun H."/>
            <person name="Tritt A."/>
            <person name="Yoshinaga Y."/>
            <person name="Zwiers L.-H.L."/>
            <person name="Turgeon B.G."/>
            <person name="Goodwin S.B."/>
            <person name="Spatafora J.W."/>
            <person name="Crous P.W."/>
            <person name="Grigoriev I.V."/>
        </authorList>
    </citation>
    <scope>NUCLEOTIDE SEQUENCE [LARGE SCALE GENOMIC DNA]</scope>
    <source>
        <strain evidence="1 2">CBS 611.86</strain>
    </source>
</reference>
<accession>A0A7C8MHW0</accession>
<dbReference type="EMBL" id="JAADJZ010000002">
    <property type="protein sequence ID" value="KAF2877261.1"/>
    <property type="molecule type" value="Genomic_DNA"/>
</dbReference>